<comment type="caution">
    <text evidence="1">The sequence shown here is derived from an EMBL/GenBank/DDBJ whole genome shotgun (WGS) entry which is preliminary data.</text>
</comment>
<name>W7CZL9_9LIST</name>
<dbReference type="SUPFAM" id="SSF53474">
    <property type="entry name" value="alpha/beta-Hydrolases"/>
    <property type="match status" value="1"/>
</dbReference>
<dbReference type="STRING" id="1265861.BCAMP_00420"/>
<proteinExistence type="predicted"/>
<dbReference type="OrthoDB" id="7335480at2"/>
<accession>W7CZL9</accession>
<dbReference type="InterPro" id="IPR029058">
    <property type="entry name" value="AB_hydrolase_fold"/>
</dbReference>
<evidence type="ECO:0000313" key="1">
    <source>
        <dbReference type="EMBL" id="EUJ42215.1"/>
    </source>
</evidence>
<dbReference type="RefSeq" id="WP_035312781.1">
    <property type="nucleotide sequence ID" value="NZ_AODH01000001.1"/>
</dbReference>
<dbReference type="AlphaFoldDB" id="W7CZL9"/>
<organism evidence="1 2">
    <name type="scientific">Brochothrix campestris FSL F6-1037</name>
    <dbReference type="NCBI Taxonomy" id="1265861"/>
    <lineage>
        <taxon>Bacteria</taxon>
        <taxon>Bacillati</taxon>
        <taxon>Bacillota</taxon>
        <taxon>Bacilli</taxon>
        <taxon>Bacillales</taxon>
        <taxon>Listeriaceae</taxon>
        <taxon>Brochothrix</taxon>
    </lineage>
</organism>
<keyword evidence="2" id="KW-1185">Reference proteome</keyword>
<evidence type="ECO:0000313" key="2">
    <source>
        <dbReference type="Proteomes" id="UP000019243"/>
    </source>
</evidence>
<sequence>MNGQLRINSPGLTGTTVTWTGELLNITDNAEYNYAYYVIVNNGIMYRSNYKMVKNSQLTVSFETIESGAYKIQFFVKRNGKLIINKMSETAYVDNHTGKLLEAKFYKEDIYFNDLAVKYVFHEAPSDHLVVIFPGISTHEYKGKPPVYNYIRTLDGVAVNRLYILDSYEDQFCFCLGREGARDYERTVVALITKIANELNISPNHIITAGSSKGGSIALYYALTYSYGKTLVGNPQIYISTCTEGLCKNKYVKAAYEKMVGNRPEQMHHHLNNIIKSRFLSCKKIPEMYFHAGRFDYHYTEHLKPFLDGCDAKKVPYMLDIADYEDHSLTGTYFGPLMRQWVEEFVAGETGE</sequence>
<gene>
    <name evidence="1" type="ORF">BCAMP_00420</name>
</gene>
<protein>
    <submittedName>
        <fullName evidence="1">Two component regulator three Y domain-containing protein</fullName>
    </submittedName>
</protein>
<dbReference type="Gene3D" id="3.40.50.1820">
    <property type="entry name" value="alpha/beta hydrolase"/>
    <property type="match status" value="1"/>
</dbReference>
<dbReference type="Proteomes" id="UP000019243">
    <property type="component" value="Unassembled WGS sequence"/>
</dbReference>
<reference evidence="1 2" key="1">
    <citation type="submission" date="2012-12" db="EMBL/GenBank/DDBJ databases">
        <title>Novel taxa of Listeriaceae from agricultural environments in the United States.</title>
        <authorList>
            <person name="den Bakker H.C."/>
            <person name="Allred A."/>
            <person name="Warchocki S."/>
            <person name="Wright E.M."/>
            <person name="Burrell A."/>
            <person name="Nightingale K.K."/>
            <person name="Kephart D."/>
            <person name="Wiedmann M."/>
        </authorList>
    </citation>
    <scope>NUCLEOTIDE SEQUENCE [LARGE SCALE GENOMIC DNA]</scope>
    <source>
        <strain evidence="1 2">FSL F6-1037</strain>
    </source>
</reference>
<dbReference type="EMBL" id="AODH01000001">
    <property type="protein sequence ID" value="EUJ42215.1"/>
    <property type="molecule type" value="Genomic_DNA"/>
</dbReference>